<evidence type="ECO:0000313" key="2">
    <source>
        <dbReference type="Proteomes" id="UP001158045"/>
    </source>
</evidence>
<comment type="caution">
    <text evidence="1">The sequence shown here is derived from an EMBL/GenBank/DDBJ whole genome shotgun (WGS) entry which is preliminary data.</text>
</comment>
<organism evidence="1 2">
    <name type="scientific">Fusibacter bizertensis</name>
    <dbReference type="NCBI Taxonomy" id="1488331"/>
    <lineage>
        <taxon>Bacteria</taxon>
        <taxon>Bacillati</taxon>
        <taxon>Bacillota</taxon>
        <taxon>Clostridia</taxon>
        <taxon>Eubacteriales</taxon>
        <taxon>Eubacteriales Family XII. Incertae Sedis</taxon>
        <taxon>Fusibacter</taxon>
    </lineage>
</organism>
<dbReference type="EMBL" id="JARYZI010000001">
    <property type="protein sequence ID" value="MDH8677110.1"/>
    <property type="molecule type" value="Genomic_DNA"/>
</dbReference>
<dbReference type="Proteomes" id="UP001158045">
    <property type="component" value="Unassembled WGS sequence"/>
</dbReference>
<proteinExistence type="predicted"/>
<keyword evidence="2" id="KW-1185">Reference proteome</keyword>
<evidence type="ECO:0000313" key="1">
    <source>
        <dbReference type="EMBL" id="MDH8677110.1"/>
    </source>
</evidence>
<dbReference type="RefSeq" id="WP_281092906.1">
    <property type="nucleotide sequence ID" value="NZ_JARYZI010000001.1"/>
</dbReference>
<gene>
    <name evidence="1" type="ORF">QE109_03060</name>
</gene>
<sequence>MNWLSKRIYLILILILIIFVAQSGTGIVGFSKTAEFERVKTVEEAIQKAAVQCYALEGSYPTFSYLVTHYGLVINEDAYYYHYELIASNIMPVIAVYKKW</sequence>
<reference evidence="1 2" key="1">
    <citation type="submission" date="2023-04" db="EMBL/GenBank/DDBJ databases">
        <title>Fusibacter bizertensis strain WBS, isolated from littoral bottom sediments of the Arctic seas - biochemical and genomic analysis.</title>
        <authorList>
            <person name="Brioukhanov A.L."/>
        </authorList>
    </citation>
    <scope>NUCLEOTIDE SEQUENCE [LARGE SCALE GENOMIC DNA]</scope>
    <source>
        <strain evidence="1 2">WBS</strain>
    </source>
</reference>
<protein>
    <submittedName>
        <fullName evidence="1">Uncharacterized protein</fullName>
    </submittedName>
</protein>
<name>A0ABT6N9L5_9FIRM</name>
<accession>A0ABT6N9L5</accession>